<sequence>MTQQHDRNTTAGNRGMGFPTTEYDNNGWKLYITSLVMIISAGVFVIMRCSTRLWFAKFGWDDVAIVASLVFSIVVSVAMQLAISHGYGMHKADLSKDELHMALKLFFIAQTPYKVTVCLNKVATILLYLRLFSSPRFRVVALTIMGLIVAASIGSICATIFQCIPVAGAWNHSIKSRCINSGQFWVAYAVMNILTDVMVLVLPIPMIQKLTLGKRDKTMLYGLFLLGGFVTITSILRTTSVQNSLRNRTDITFNFISRGIWTLIEANLGIILPCLVVLKQPLGILFPRFFGPAKTHEAFRRPGGDVEKGYTLSDLSTGQTGGLWQGSNLAQQSVFISGPGTQAGRHSDERHIFFDVSKDSDSELDGKTPVATRGISKKVEVTRTSVHQDHDYYHAGGFSGHLESSASSSGQR</sequence>
<accession>A0A168JR77</accession>
<dbReference type="PANTHER" id="PTHR33048">
    <property type="entry name" value="PTH11-LIKE INTEGRAL MEMBRANE PROTEIN (AFU_ORTHOLOGUE AFUA_5G11245)"/>
    <property type="match status" value="1"/>
</dbReference>
<dbReference type="GO" id="GO:0016020">
    <property type="term" value="C:membrane"/>
    <property type="evidence" value="ECO:0007669"/>
    <property type="project" value="UniProtKB-SubCell"/>
</dbReference>
<feature type="transmembrane region" description="Helical" evidence="7">
    <location>
        <begin position="184"/>
        <end position="207"/>
    </location>
</feature>
<name>A0A168JR77_CORDF</name>
<dbReference type="InterPro" id="IPR052337">
    <property type="entry name" value="SAT4-like"/>
</dbReference>
<keyword evidence="2 7" id="KW-0812">Transmembrane</keyword>
<gene>
    <name evidence="9" type="ORF">LEL_00318</name>
</gene>
<dbReference type="Proteomes" id="UP000076881">
    <property type="component" value="Unassembled WGS sequence"/>
</dbReference>
<evidence type="ECO:0000256" key="5">
    <source>
        <dbReference type="ARBA" id="ARBA00038359"/>
    </source>
</evidence>
<comment type="subcellular location">
    <subcellularLocation>
        <location evidence="1">Membrane</location>
        <topology evidence="1">Multi-pass membrane protein</topology>
    </subcellularLocation>
</comment>
<dbReference type="Pfam" id="PF20684">
    <property type="entry name" value="Fung_rhodopsin"/>
    <property type="match status" value="1"/>
</dbReference>
<dbReference type="InterPro" id="IPR049326">
    <property type="entry name" value="Rhodopsin_dom_fungi"/>
</dbReference>
<dbReference type="AlphaFoldDB" id="A0A168JR77"/>
<keyword evidence="10" id="KW-1185">Reference proteome</keyword>
<feature type="region of interest" description="Disordered" evidence="6">
    <location>
        <begin position="392"/>
        <end position="412"/>
    </location>
</feature>
<evidence type="ECO:0000259" key="8">
    <source>
        <dbReference type="Pfam" id="PF20684"/>
    </source>
</evidence>
<feature type="transmembrane region" description="Helical" evidence="7">
    <location>
        <begin position="259"/>
        <end position="278"/>
    </location>
</feature>
<comment type="similarity">
    <text evidence="5">Belongs to the SAT4 family.</text>
</comment>
<evidence type="ECO:0000256" key="3">
    <source>
        <dbReference type="ARBA" id="ARBA00022989"/>
    </source>
</evidence>
<evidence type="ECO:0000256" key="6">
    <source>
        <dbReference type="SAM" id="MobiDB-lite"/>
    </source>
</evidence>
<evidence type="ECO:0000256" key="7">
    <source>
        <dbReference type="SAM" id="Phobius"/>
    </source>
</evidence>
<dbReference type="EMBL" id="AZHF01000001">
    <property type="protein sequence ID" value="OAA80773.1"/>
    <property type="molecule type" value="Genomic_DNA"/>
</dbReference>
<dbReference type="PANTHER" id="PTHR33048:SF47">
    <property type="entry name" value="INTEGRAL MEMBRANE PROTEIN-RELATED"/>
    <property type="match status" value="1"/>
</dbReference>
<organism evidence="9 10">
    <name type="scientific">Akanthomyces lecanii RCEF 1005</name>
    <dbReference type="NCBI Taxonomy" id="1081108"/>
    <lineage>
        <taxon>Eukaryota</taxon>
        <taxon>Fungi</taxon>
        <taxon>Dikarya</taxon>
        <taxon>Ascomycota</taxon>
        <taxon>Pezizomycotina</taxon>
        <taxon>Sordariomycetes</taxon>
        <taxon>Hypocreomycetidae</taxon>
        <taxon>Hypocreales</taxon>
        <taxon>Cordycipitaceae</taxon>
        <taxon>Akanthomyces</taxon>
        <taxon>Cordyceps confragosa</taxon>
    </lineage>
</organism>
<comment type="caution">
    <text evidence="9">The sequence shown here is derived from an EMBL/GenBank/DDBJ whole genome shotgun (WGS) entry which is preliminary data.</text>
</comment>
<evidence type="ECO:0000256" key="2">
    <source>
        <dbReference type="ARBA" id="ARBA00022692"/>
    </source>
</evidence>
<feature type="transmembrane region" description="Helical" evidence="7">
    <location>
        <begin position="30"/>
        <end position="51"/>
    </location>
</feature>
<evidence type="ECO:0000256" key="1">
    <source>
        <dbReference type="ARBA" id="ARBA00004141"/>
    </source>
</evidence>
<dbReference type="OrthoDB" id="5278984at2759"/>
<proteinExistence type="inferred from homology"/>
<dbReference type="STRING" id="1081108.A0A168JR77"/>
<feature type="transmembrane region" description="Helical" evidence="7">
    <location>
        <begin position="63"/>
        <end position="83"/>
    </location>
</feature>
<feature type="transmembrane region" description="Helical" evidence="7">
    <location>
        <begin position="141"/>
        <end position="164"/>
    </location>
</feature>
<feature type="transmembrane region" description="Helical" evidence="7">
    <location>
        <begin position="103"/>
        <end position="129"/>
    </location>
</feature>
<reference evidence="9 10" key="1">
    <citation type="journal article" date="2016" name="Genome Biol. Evol.">
        <title>Divergent and convergent evolution of fungal pathogenicity.</title>
        <authorList>
            <person name="Shang Y."/>
            <person name="Xiao G."/>
            <person name="Zheng P."/>
            <person name="Cen K."/>
            <person name="Zhan S."/>
            <person name="Wang C."/>
        </authorList>
    </citation>
    <scope>NUCLEOTIDE SEQUENCE [LARGE SCALE GENOMIC DNA]</scope>
    <source>
        <strain evidence="9 10">RCEF 1005</strain>
    </source>
</reference>
<keyword evidence="4 7" id="KW-0472">Membrane</keyword>
<feature type="transmembrane region" description="Helical" evidence="7">
    <location>
        <begin position="219"/>
        <end position="239"/>
    </location>
</feature>
<feature type="domain" description="Rhodopsin" evidence="8">
    <location>
        <begin position="47"/>
        <end position="282"/>
    </location>
</feature>
<keyword evidence="3 7" id="KW-1133">Transmembrane helix</keyword>
<evidence type="ECO:0000256" key="4">
    <source>
        <dbReference type="ARBA" id="ARBA00023136"/>
    </source>
</evidence>
<protein>
    <recommendedName>
        <fullName evidence="8">Rhodopsin domain-containing protein</fullName>
    </recommendedName>
</protein>
<evidence type="ECO:0000313" key="10">
    <source>
        <dbReference type="Proteomes" id="UP000076881"/>
    </source>
</evidence>
<evidence type="ECO:0000313" key="9">
    <source>
        <dbReference type="EMBL" id="OAA80773.1"/>
    </source>
</evidence>